<accession>A0A4C1XYD1</accession>
<evidence type="ECO:0000313" key="2">
    <source>
        <dbReference type="Proteomes" id="UP000299102"/>
    </source>
</evidence>
<sequence length="114" mass="12688">MRIIQFLIRIFSNRNADTVPNRQPYARCRRVCVYERNNYRFTPRGREGTTLSDTAYLGLIVGGGVVGRGPARAHPPNTSVGIAFHIRGIRDDAARATPLFVMCNPVMNLRGSAI</sequence>
<comment type="caution">
    <text evidence="1">The sequence shown here is derived from an EMBL/GenBank/DDBJ whole genome shotgun (WGS) entry which is preliminary data.</text>
</comment>
<reference evidence="1 2" key="1">
    <citation type="journal article" date="2019" name="Commun. Biol.">
        <title>The bagworm genome reveals a unique fibroin gene that provides high tensile strength.</title>
        <authorList>
            <person name="Kono N."/>
            <person name="Nakamura H."/>
            <person name="Ohtoshi R."/>
            <person name="Tomita M."/>
            <person name="Numata K."/>
            <person name="Arakawa K."/>
        </authorList>
    </citation>
    <scope>NUCLEOTIDE SEQUENCE [LARGE SCALE GENOMIC DNA]</scope>
</reference>
<gene>
    <name evidence="1" type="ORF">EVAR_47776_1</name>
</gene>
<name>A0A4C1XYD1_EUMVA</name>
<dbReference type="Proteomes" id="UP000299102">
    <property type="component" value="Unassembled WGS sequence"/>
</dbReference>
<organism evidence="1 2">
    <name type="scientific">Eumeta variegata</name>
    <name type="common">Bagworm moth</name>
    <name type="synonym">Eumeta japonica</name>
    <dbReference type="NCBI Taxonomy" id="151549"/>
    <lineage>
        <taxon>Eukaryota</taxon>
        <taxon>Metazoa</taxon>
        <taxon>Ecdysozoa</taxon>
        <taxon>Arthropoda</taxon>
        <taxon>Hexapoda</taxon>
        <taxon>Insecta</taxon>
        <taxon>Pterygota</taxon>
        <taxon>Neoptera</taxon>
        <taxon>Endopterygota</taxon>
        <taxon>Lepidoptera</taxon>
        <taxon>Glossata</taxon>
        <taxon>Ditrysia</taxon>
        <taxon>Tineoidea</taxon>
        <taxon>Psychidae</taxon>
        <taxon>Oiketicinae</taxon>
        <taxon>Eumeta</taxon>
    </lineage>
</organism>
<keyword evidence="2" id="KW-1185">Reference proteome</keyword>
<proteinExistence type="predicted"/>
<evidence type="ECO:0000313" key="1">
    <source>
        <dbReference type="EMBL" id="GBP67215.1"/>
    </source>
</evidence>
<protein>
    <submittedName>
        <fullName evidence="1">Uncharacterized protein</fullName>
    </submittedName>
</protein>
<dbReference type="EMBL" id="BGZK01000976">
    <property type="protein sequence ID" value="GBP67215.1"/>
    <property type="molecule type" value="Genomic_DNA"/>
</dbReference>
<dbReference type="AlphaFoldDB" id="A0A4C1XYD1"/>